<dbReference type="OrthoDB" id="9797551at2"/>
<evidence type="ECO:0000256" key="1">
    <source>
        <dbReference type="ARBA" id="ARBA00008984"/>
    </source>
</evidence>
<dbReference type="Proteomes" id="UP000324252">
    <property type="component" value="Unassembled WGS sequence"/>
</dbReference>
<dbReference type="PROSITE" id="PS01148">
    <property type="entry name" value="UPF0033"/>
    <property type="match status" value="1"/>
</dbReference>
<sequence>MTDPAIQIDARGLICPLPVLRARKVLLGLPPGALVEVLADDAMARIDLPHFCAEAGHDHLALEDIGDHQRHLIRRGPG</sequence>
<dbReference type="RefSeq" id="WP_149786066.1">
    <property type="nucleotide sequence ID" value="NZ_FNIO01000001.1"/>
</dbReference>
<dbReference type="Gene3D" id="3.30.110.40">
    <property type="entry name" value="TusA-like domain"/>
    <property type="match status" value="1"/>
</dbReference>
<dbReference type="InterPro" id="IPR036868">
    <property type="entry name" value="TusA-like_sf"/>
</dbReference>
<protein>
    <submittedName>
        <fullName evidence="3">tRNA 2-thiouridine synthesizing protein A</fullName>
    </submittedName>
</protein>
<dbReference type="PANTHER" id="PTHR33279:SF6">
    <property type="entry name" value="SULFUR CARRIER PROTEIN YEDF-RELATED"/>
    <property type="match status" value="1"/>
</dbReference>
<dbReference type="Pfam" id="PF01206">
    <property type="entry name" value="TusA"/>
    <property type="match status" value="1"/>
</dbReference>
<evidence type="ECO:0000259" key="2">
    <source>
        <dbReference type="PROSITE" id="PS01148"/>
    </source>
</evidence>
<feature type="domain" description="UPF0033" evidence="2">
    <location>
        <begin position="8"/>
        <end position="32"/>
    </location>
</feature>
<keyword evidence="4" id="KW-1185">Reference proteome</keyword>
<gene>
    <name evidence="3" type="ORF">SAMN05444142_1011094</name>
</gene>
<reference evidence="3 4" key="1">
    <citation type="submission" date="2016-11" db="EMBL/GenBank/DDBJ databases">
        <authorList>
            <person name="Varghese N."/>
            <person name="Submissions S."/>
        </authorList>
    </citation>
    <scope>NUCLEOTIDE SEQUENCE [LARGE SCALE GENOMIC DNA]</scope>
    <source>
        <strain evidence="3 4">DSM 29620</strain>
    </source>
</reference>
<accession>A0A1H0AE38</accession>
<dbReference type="EMBL" id="FQZZ01000001">
    <property type="protein sequence ID" value="SHJ70541.1"/>
    <property type="molecule type" value="Genomic_DNA"/>
</dbReference>
<proteinExistence type="inferred from homology"/>
<evidence type="ECO:0000313" key="4">
    <source>
        <dbReference type="Proteomes" id="UP000324252"/>
    </source>
</evidence>
<name>A0A1H0AE38_9RHOB</name>
<dbReference type="InterPro" id="IPR001455">
    <property type="entry name" value="TusA-like"/>
</dbReference>
<dbReference type="CDD" id="cd00291">
    <property type="entry name" value="SirA_YedF_YeeD"/>
    <property type="match status" value="1"/>
</dbReference>
<dbReference type="AlphaFoldDB" id="A0A1H0AE38"/>
<comment type="similarity">
    <text evidence="1">Belongs to the sulfur carrier protein TusA family.</text>
</comment>
<dbReference type="SUPFAM" id="SSF64307">
    <property type="entry name" value="SirA-like"/>
    <property type="match status" value="1"/>
</dbReference>
<dbReference type="PANTHER" id="PTHR33279">
    <property type="entry name" value="SULFUR CARRIER PROTEIN YEDF-RELATED"/>
    <property type="match status" value="1"/>
</dbReference>
<evidence type="ECO:0000313" key="3">
    <source>
        <dbReference type="EMBL" id="SHJ70541.1"/>
    </source>
</evidence>
<organism evidence="3 4">
    <name type="scientific">Lutimaribacter pacificus</name>
    <dbReference type="NCBI Taxonomy" id="391948"/>
    <lineage>
        <taxon>Bacteria</taxon>
        <taxon>Pseudomonadati</taxon>
        <taxon>Pseudomonadota</taxon>
        <taxon>Alphaproteobacteria</taxon>
        <taxon>Rhodobacterales</taxon>
        <taxon>Roseobacteraceae</taxon>
        <taxon>Lutimaribacter</taxon>
    </lineage>
</organism>